<dbReference type="EMBL" id="CAJVCH010560692">
    <property type="protein sequence ID" value="CAG7831483.1"/>
    <property type="molecule type" value="Genomic_DNA"/>
</dbReference>
<reference evidence="1" key="1">
    <citation type="submission" date="2021-06" db="EMBL/GenBank/DDBJ databases">
        <authorList>
            <person name="Hodson N. C."/>
            <person name="Mongue J. A."/>
            <person name="Jaron S. K."/>
        </authorList>
    </citation>
    <scope>NUCLEOTIDE SEQUENCE</scope>
</reference>
<name>A0A8J2L9Z0_9HEXA</name>
<keyword evidence="2" id="KW-1185">Reference proteome</keyword>
<sequence length="86" mass="9739">MQSLTLLKSHHYKIYSKGKKKPLKNLETDTRRKVRKSEWFVGGGGGGKVCIPGSDYHLVDRRELNRSSCVSAVFPLIRIKFGVTSF</sequence>
<accession>A0A8J2L9Z0</accession>
<comment type="caution">
    <text evidence="1">The sequence shown here is derived from an EMBL/GenBank/DDBJ whole genome shotgun (WGS) entry which is preliminary data.</text>
</comment>
<dbReference type="Proteomes" id="UP000708208">
    <property type="component" value="Unassembled WGS sequence"/>
</dbReference>
<gene>
    <name evidence="1" type="ORF">AFUS01_LOCUS41225</name>
</gene>
<evidence type="ECO:0000313" key="2">
    <source>
        <dbReference type="Proteomes" id="UP000708208"/>
    </source>
</evidence>
<organism evidence="1 2">
    <name type="scientific">Allacma fusca</name>
    <dbReference type="NCBI Taxonomy" id="39272"/>
    <lineage>
        <taxon>Eukaryota</taxon>
        <taxon>Metazoa</taxon>
        <taxon>Ecdysozoa</taxon>
        <taxon>Arthropoda</taxon>
        <taxon>Hexapoda</taxon>
        <taxon>Collembola</taxon>
        <taxon>Symphypleona</taxon>
        <taxon>Sminthuridae</taxon>
        <taxon>Allacma</taxon>
    </lineage>
</organism>
<proteinExistence type="predicted"/>
<protein>
    <submittedName>
        <fullName evidence="1">Uncharacterized protein</fullName>
    </submittedName>
</protein>
<evidence type="ECO:0000313" key="1">
    <source>
        <dbReference type="EMBL" id="CAG7831483.1"/>
    </source>
</evidence>
<dbReference type="AlphaFoldDB" id="A0A8J2L9Z0"/>